<accession>A0A0E9QXR8</accession>
<keyword evidence="1" id="KW-0472">Membrane</keyword>
<evidence type="ECO:0000256" key="1">
    <source>
        <dbReference type="SAM" id="Phobius"/>
    </source>
</evidence>
<proteinExistence type="predicted"/>
<organism evidence="2">
    <name type="scientific">Anguilla anguilla</name>
    <name type="common">European freshwater eel</name>
    <name type="synonym">Muraena anguilla</name>
    <dbReference type="NCBI Taxonomy" id="7936"/>
    <lineage>
        <taxon>Eukaryota</taxon>
        <taxon>Metazoa</taxon>
        <taxon>Chordata</taxon>
        <taxon>Craniata</taxon>
        <taxon>Vertebrata</taxon>
        <taxon>Euteleostomi</taxon>
        <taxon>Actinopterygii</taxon>
        <taxon>Neopterygii</taxon>
        <taxon>Teleostei</taxon>
        <taxon>Anguilliformes</taxon>
        <taxon>Anguillidae</taxon>
        <taxon>Anguilla</taxon>
    </lineage>
</organism>
<protein>
    <submittedName>
        <fullName evidence="2">Uncharacterized protein</fullName>
    </submittedName>
</protein>
<keyword evidence="1" id="KW-0812">Transmembrane</keyword>
<evidence type="ECO:0000313" key="2">
    <source>
        <dbReference type="EMBL" id="JAH21252.1"/>
    </source>
</evidence>
<keyword evidence="1" id="KW-1133">Transmembrane helix</keyword>
<feature type="transmembrane region" description="Helical" evidence="1">
    <location>
        <begin position="21"/>
        <end position="38"/>
    </location>
</feature>
<sequence length="85" mass="10024">MLFVAKSSGKNRTTINNLDQVITYLIVLWFVSQCFLIKQHQNIKLLSDISYTGSKEHLPETTDPQNYVYIILYLYYVYIFVILLL</sequence>
<dbReference type="EMBL" id="GBXM01087325">
    <property type="protein sequence ID" value="JAH21252.1"/>
    <property type="molecule type" value="Transcribed_RNA"/>
</dbReference>
<dbReference type="AlphaFoldDB" id="A0A0E9QXR8"/>
<reference evidence="2" key="1">
    <citation type="submission" date="2014-11" db="EMBL/GenBank/DDBJ databases">
        <authorList>
            <person name="Amaro Gonzalez C."/>
        </authorList>
    </citation>
    <scope>NUCLEOTIDE SEQUENCE</scope>
</reference>
<feature type="transmembrane region" description="Helical" evidence="1">
    <location>
        <begin position="67"/>
        <end position="84"/>
    </location>
</feature>
<name>A0A0E9QXR8_ANGAN</name>
<reference evidence="2" key="2">
    <citation type="journal article" date="2015" name="Fish Shellfish Immunol.">
        <title>Early steps in the European eel (Anguilla anguilla)-Vibrio vulnificus interaction in the gills: Role of the RtxA13 toxin.</title>
        <authorList>
            <person name="Callol A."/>
            <person name="Pajuelo D."/>
            <person name="Ebbesson L."/>
            <person name="Teles M."/>
            <person name="MacKenzie S."/>
            <person name="Amaro C."/>
        </authorList>
    </citation>
    <scope>NUCLEOTIDE SEQUENCE</scope>
</reference>